<dbReference type="CDD" id="cd08983">
    <property type="entry name" value="GH43_Bt3655-like"/>
    <property type="match status" value="1"/>
</dbReference>
<name>A0ABR9N781_9MICO</name>
<keyword evidence="1" id="KW-0378">Hydrolase</keyword>
<dbReference type="Gene3D" id="2.115.10.20">
    <property type="entry name" value="Glycosyl hydrolase domain, family 43"/>
    <property type="match status" value="1"/>
</dbReference>
<dbReference type="PANTHER" id="PTHR43301:SF3">
    <property type="entry name" value="ARABINAN ENDO-1,5-ALPHA-L-ARABINOSIDASE A-RELATED"/>
    <property type="match status" value="1"/>
</dbReference>
<proteinExistence type="predicted"/>
<dbReference type="SUPFAM" id="SSF75005">
    <property type="entry name" value="Arabinanase/levansucrase/invertase"/>
    <property type="match status" value="1"/>
</dbReference>
<organism evidence="1 2">
    <name type="scientific">Myceligenerans pegani</name>
    <dbReference type="NCBI Taxonomy" id="2776917"/>
    <lineage>
        <taxon>Bacteria</taxon>
        <taxon>Bacillati</taxon>
        <taxon>Actinomycetota</taxon>
        <taxon>Actinomycetes</taxon>
        <taxon>Micrococcales</taxon>
        <taxon>Promicromonosporaceae</taxon>
        <taxon>Myceligenerans</taxon>
    </lineage>
</organism>
<gene>
    <name evidence="1" type="ORF">IHE71_25360</name>
</gene>
<keyword evidence="2" id="KW-1185">Reference proteome</keyword>
<sequence>MTTTEPADAYGYLFVHFFDEPGGESIYLSLSDGDTPLRWRPLAGGRPVLRSDVGTRGVRDPVLARDQAGRFHILATDLNVESGQGGWDQWVRHGSRSLVLWDSDDLVTWSGPRLVEVAPPEAGMAWAPEVVTDPDTGDRVVFWSSRLYDPDDVDHAGDSYSRILCSRTRDFETFTPAEVLIDTGRDIIDTAILFEGDVVHRVSKDEDDGEHSPAIHHEVGGSLFAGDYRTVATRVAAEHFARIEAPILLSDPRAGKWYLFLDQYAQLPQGYFVMETDDIAAGRWTRVPPDEIVLRPGTKHGGILPLRLPEWERLDGMTQGATL</sequence>
<accession>A0ABR9N781</accession>
<evidence type="ECO:0000313" key="1">
    <source>
        <dbReference type="EMBL" id="MBE1879024.1"/>
    </source>
</evidence>
<dbReference type="PANTHER" id="PTHR43301">
    <property type="entry name" value="ARABINAN ENDO-1,5-ALPHA-L-ARABINOSIDASE"/>
    <property type="match status" value="1"/>
</dbReference>
<dbReference type="InterPro" id="IPR023296">
    <property type="entry name" value="Glyco_hydro_beta-prop_sf"/>
</dbReference>
<dbReference type="Proteomes" id="UP000625527">
    <property type="component" value="Unassembled WGS sequence"/>
</dbReference>
<dbReference type="EMBL" id="JADAQT010000113">
    <property type="protein sequence ID" value="MBE1879024.1"/>
    <property type="molecule type" value="Genomic_DNA"/>
</dbReference>
<protein>
    <submittedName>
        <fullName evidence="1">Glycoside hydrolase family 43 protein</fullName>
    </submittedName>
</protein>
<dbReference type="RefSeq" id="WP_192865567.1">
    <property type="nucleotide sequence ID" value="NZ_JADAQT010000113.1"/>
</dbReference>
<reference evidence="1 2" key="1">
    <citation type="submission" date="2020-10" db="EMBL/GenBank/DDBJ databases">
        <title>Myceligenerans pegani sp. nov., an endophytic actinomycete isolated from Peganum harmala L. in Xinjiang, China.</title>
        <authorList>
            <person name="Xin L."/>
        </authorList>
    </citation>
    <scope>NUCLEOTIDE SEQUENCE [LARGE SCALE GENOMIC DNA]</scope>
    <source>
        <strain evidence="1 2">TRM65318</strain>
    </source>
</reference>
<evidence type="ECO:0000313" key="2">
    <source>
        <dbReference type="Proteomes" id="UP000625527"/>
    </source>
</evidence>
<dbReference type="InterPro" id="IPR050727">
    <property type="entry name" value="GH43_arabinanases"/>
</dbReference>
<comment type="caution">
    <text evidence="1">The sequence shown here is derived from an EMBL/GenBank/DDBJ whole genome shotgun (WGS) entry which is preliminary data.</text>
</comment>
<dbReference type="GO" id="GO:0016787">
    <property type="term" value="F:hydrolase activity"/>
    <property type="evidence" value="ECO:0007669"/>
    <property type="project" value="UniProtKB-KW"/>
</dbReference>